<reference evidence="3" key="2">
    <citation type="journal article" date="2023" name="IMA Fungus">
        <title>Comparative genomic study of the Penicillium genus elucidates a diverse pangenome and 15 lateral gene transfer events.</title>
        <authorList>
            <person name="Petersen C."/>
            <person name="Sorensen T."/>
            <person name="Nielsen M.R."/>
            <person name="Sondergaard T.E."/>
            <person name="Sorensen J.L."/>
            <person name="Fitzpatrick D.A."/>
            <person name="Frisvad J.C."/>
            <person name="Nielsen K.L."/>
        </authorList>
    </citation>
    <scope>NUCLEOTIDE SEQUENCE</scope>
    <source>
        <strain evidence="3">IBT 16125</strain>
    </source>
</reference>
<proteinExistence type="predicted"/>
<keyword evidence="2" id="KW-0472">Membrane</keyword>
<feature type="transmembrane region" description="Helical" evidence="2">
    <location>
        <begin position="543"/>
        <end position="565"/>
    </location>
</feature>
<evidence type="ECO:0008006" key="5">
    <source>
        <dbReference type="Google" id="ProtNLM"/>
    </source>
</evidence>
<dbReference type="GO" id="GO:0000287">
    <property type="term" value="F:magnesium ion binding"/>
    <property type="evidence" value="ECO:0007669"/>
    <property type="project" value="TreeGrafter"/>
</dbReference>
<comment type="subcellular location">
    <subcellularLocation>
        <location evidence="1">Cell membrane</location>
        <topology evidence="1">Multi-pass membrane protein</topology>
    </subcellularLocation>
</comment>
<name>A0AAD6C4Y4_9EURO</name>
<keyword evidence="2" id="KW-1133">Transmembrane helix</keyword>
<dbReference type="GO" id="GO:0050897">
    <property type="term" value="F:cobalt ion binding"/>
    <property type="evidence" value="ECO:0007669"/>
    <property type="project" value="TreeGrafter"/>
</dbReference>
<keyword evidence="4" id="KW-1185">Reference proteome</keyword>
<dbReference type="InterPro" id="IPR045861">
    <property type="entry name" value="CorA_cytoplasmic_dom"/>
</dbReference>
<evidence type="ECO:0000256" key="1">
    <source>
        <dbReference type="ARBA" id="ARBA00004651"/>
    </source>
</evidence>
<dbReference type="RefSeq" id="XP_056765716.1">
    <property type="nucleotide sequence ID" value="XM_056910012.1"/>
</dbReference>
<accession>A0AAD6C4Y4</accession>
<protein>
    <recommendedName>
        <fullName evidence="5">ADP-ribosylation factor</fullName>
    </recommendedName>
</protein>
<evidence type="ECO:0000256" key="2">
    <source>
        <dbReference type="SAM" id="Phobius"/>
    </source>
</evidence>
<dbReference type="EMBL" id="JAPVEA010000006">
    <property type="protein sequence ID" value="KAJ5450181.1"/>
    <property type="molecule type" value="Genomic_DNA"/>
</dbReference>
<dbReference type="SUPFAM" id="SSF143865">
    <property type="entry name" value="CorA soluble domain-like"/>
    <property type="match status" value="1"/>
</dbReference>
<gene>
    <name evidence="3" type="ORF">N7458_006630</name>
</gene>
<reference evidence="3" key="1">
    <citation type="submission" date="2022-12" db="EMBL/GenBank/DDBJ databases">
        <authorList>
            <person name="Petersen C."/>
        </authorList>
    </citation>
    <scope>NUCLEOTIDE SEQUENCE</scope>
    <source>
        <strain evidence="3">IBT 16125</strain>
    </source>
</reference>
<keyword evidence="2" id="KW-0812">Transmembrane</keyword>
<dbReference type="GeneID" id="81600255"/>
<dbReference type="Proteomes" id="UP001213681">
    <property type="component" value="Unassembled WGS sequence"/>
</dbReference>
<dbReference type="AlphaFoldDB" id="A0AAD6C4Y4"/>
<evidence type="ECO:0000313" key="4">
    <source>
        <dbReference type="Proteomes" id="UP001213681"/>
    </source>
</evidence>
<organism evidence="3 4">
    <name type="scientific">Penicillium daleae</name>
    <dbReference type="NCBI Taxonomy" id="63821"/>
    <lineage>
        <taxon>Eukaryota</taxon>
        <taxon>Fungi</taxon>
        <taxon>Dikarya</taxon>
        <taxon>Ascomycota</taxon>
        <taxon>Pezizomycotina</taxon>
        <taxon>Eurotiomycetes</taxon>
        <taxon>Eurotiomycetidae</taxon>
        <taxon>Eurotiales</taxon>
        <taxon>Aspergillaceae</taxon>
        <taxon>Penicillium</taxon>
    </lineage>
</organism>
<dbReference type="PANTHER" id="PTHR46494">
    <property type="entry name" value="CORA FAMILY METAL ION TRANSPORTER (EUROFUNG)"/>
    <property type="match status" value="1"/>
</dbReference>
<feature type="transmembrane region" description="Helical" evidence="2">
    <location>
        <begin position="509"/>
        <end position="528"/>
    </location>
</feature>
<comment type="caution">
    <text evidence="3">The sequence shown here is derived from an EMBL/GenBank/DDBJ whole genome shotgun (WGS) entry which is preliminary data.</text>
</comment>
<evidence type="ECO:0000313" key="3">
    <source>
        <dbReference type="EMBL" id="KAJ5450181.1"/>
    </source>
</evidence>
<dbReference type="GO" id="GO:0015087">
    <property type="term" value="F:cobalt ion transmembrane transporter activity"/>
    <property type="evidence" value="ECO:0007669"/>
    <property type="project" value="TreeGrafter"/>
</dbReference>
<dbReference type="GO" id="GO:0005886">
    <property type="term" value="C:plasma membrane"/>
    <property type="evidence" value="ECO:0007669"/>
    <property type="project" value="UniProtKB-SubCell"/>
</dbReference>
<sequence length="597" mass="67639">MSEPIYARKDPRSPEEYYASLQGAQGSLESKFKNIDDETNFMDYMQRLQNELTRSFVLEFGNDVAYCATDLNTGDFRGLLSGQVCSMFKVRCLERGIGVNTDSFHCSHIWYPEQQKDIIKAITSHYGVSERLQGMMYTEPFHAAPPSAAAPPKKPKRVSAQTVDLELDDIESEPAMTKKYPSSSSEGITFGQVTDQIWHFSSVDYGPRYTCVGYNTLFVAPDVPVANGQDLPEGTRLWSWLILCDDGTLISIQENPFPQIHTLAQEEQTAVLKVVRRNIQFIFSGISKQHANKSQSESLVTVRVRNFHDVGPDPTNIKQEDGPSLLFYYLFDDWVSSFGLIAKRQHKYGVSLETLRSQMLDRPMVDLVDELHWLGRRLGVLKRLYQSYELIMRRLLQRQRLLRDEARSSNPPPMSFGNTFAEPDSTDLRQGSIVSDGNRFGTNDKPVGVALSSAAVARFERLIDRINLYCLSEIDTCLLEKESLTFLNFNLIALKDSQAVEKLTRITILLAKATMLFLPVSLMTAYFSTELNGVKGGYSQAEYWVAFVVIFVVTVLVLTIFGYASDTVEGKTIYRSLVKTFFRRSRERITGRGGRRD</sequence>
<dbReference type="GO" id="GO:0015095">
    <property type="term" value="F:magnesium ion transmembrane transporter activity"/>
    <property type="evidence" value="ECO:0007669"/>
    <property type="project" value="TreeGrafter"/>
</dbReference>
<dbReference type="PANTHER" id="PTHR46494:SF1">
    <property type="entry name" value="CORA FAMILY METAL ION TRANSPORTER (EUROFUNG)"/>
    <property type="match status" value="1"/>
</dbReference>